<accession>A0A542DP92</accession>
<gene>
    <name evidence="1" type="ORF">FB471_4732</name>
</gene>
<dbReference type="Proteomes" id="UP000320876">
    <property type="component" value="Unassembled WGS sequence"/>
</dbReference>
<keyword evidence="2" id="KW-1185">Reference proteome</keyword>
<evidence type="ECO:0000313" key="2">
    <source>
        <dbReference type="Proteomes" id="UP000320876"/>
    </source>
</evidence>
<dbReference type="EMBL" id="VFML01000001">
    <property type="protein sequence ID" value="TQJ04922.1"/>
    <property type="molecule type" value="Genomic_DNA"/>
</dbReference>
<protein>
    <submittedName>
        <fullName evidence="1">Uncharacterized protein</fullName>
    </submittedName>
</protein>
<dbReference type="AlphaFoldDB" id="A0A542DP92"/>
<sequence length="70" mass="7720">MLERDRQLLARVATVNRNLGLVVCEVMSRQDGGVLRAADVRTLGEYLHGLGCDLLTRAEEIDTTHDGVAR</sequence>
<reference evidence="1 2" key="1">
    <citation type="submission" date="2019-06" db="EMBL/GenBank/DDBJ databases">
        <title>Sequencing the genomes of 1000 actinobacteria strains.</title>
        <authorList>
            <person name="Klenk H.-P."/>
        </authorList>
    </citation>
    <scope>NUCLEOTIDE SEQUENCE [LARGE SCALE GENOMIC DNA]</scope>
    <source>
        <strain evidence="1 2">DSM 45679</strain>
    </source>
</reference>
<name>A0A542DP92_AMYCI</name>
<dbReference type="OrthoDB" id="3631464at2"/>
<proteinExistence type="predicted"/>
<comment type="caution">
    <text evidence="1">The sequence shown here is derived from an EMBL/GenBank/DDBJ whole genome shotgun (WGS) entry which is preliminary data.</text>
</comment>
<organism evidence="1 2">
    <name type="scientific">Amycolatopsis cihanbeyliensis</name>
    <dbReference type="NCBI Taxonomy" id="1128664"/>
    <lineage>
        <taxon>Bacteria</taxon>
        <taxon>Bacillati</taxon>
        <taxon>Actinomycetota</taxon>
        <taxon>Actinomycetes</taxon>
        <taxon>Pseudonocardiales</taxon>
        <taxon>Pseudonocardiaceae</taxon>
        <taxon>Amycolatopsis</taxon>
    </lineage>
</organism>
<evidence type="ECO:0000313" key="1">
    <source>
        <dbReference type="EMBL" id="TQJ04922.1"/>
    </source>
</evidence>